<evidence type="ECO:0000313" key="3">
    <source>
        <dbReference type="Proteomes" id="UP000785679"/>
    </source>
</evidence>
<evidence type="ECO:0000313" key="2">
    <source>
        <dbReference type="EMBL" id="TNV70963.1"/>
    </source>
</evidence>
<reference evidence="2" key="1">
    <citation type="submission" date="2019-06" db="EMBL/GenBank/DDBJ databases">
        <authorList>
            <person name="Zheng W."/>
        </authorList>
    </citation>
    <scope>NUCLEOTIDE SEQUENCE</scope>
    <source>
        <strain evidence="2">QDHG01</strain>
    </source>
</reference>
<dbReference type="Proteomes" id="UP000785679">
    <property type="component" value="Unassembled WGS sequence"/>
</dbReference>
<proteinExistence type="predicted"/>
<evidence type="ECO:0008006" key="4">
    <source>
        <dbReference type="Google" id="ProtNLM"/>
    </source>
</evidence>
<dbReference type="AlphaFoldDB" id="A0A8J8N9U5"/>
<protein>
    <recommendedName>
        <fullName evidence="4">Secreted protein</fullName>
    </recommendedName>
</protein>
<evidence type="ECO:0000256" key="1">
    <source>
        <dbReference type="SAM" id="SignalP"/>
    </source>
</evidence>
<sequence length="73" mass="8632">MSFNHHFIFLIINNTFVIIIHSCDINLKAQHHEPTNHTQKAKERATRLCATRSHIAFLHHLHGAPYRRNRQAR</sequence>
<accession>A0A8J8N9U5</accession>
<feature type="signal peptide" evidence="1">
    <location>
        <begin position="1"/>
        <end position="22"/>
    </location>
</feature>
<name>A0A8J8N9U5_HALGN</name>
<feature type="chain" id="PRO_5035291019" description="Secreted protein" evidence="1">
    <location>
        <begin position="23"/>
        <end position="73"/>
    </location>
</feature>
<organism evidence="2 3">
    <name type="scientific">Halteria grandinella</name>
    <dbReference type="NCBI Taxonomy" id="5974"/>
    <lineage>
        <taxon>Eukaryota</taxon>
        <taxon>Sar</taxon>
        <taxon>Alveolata</taxon>
        <taxon>Ciliophora</taxon>
        <taxon>Intramacronucleata</taxon>
        <taxon>Spirotrichea</taxon>
        <taxon>Stichotrichia</taxon>
        <taxon>Sporadotrichida</taxon>
        <taxon>Halteriidae</taxon>
        <taxon>Halteria</taxon>
    </lineage>
</organism>
<gene>
    <name evidence="2" type="ORF">FGO68_gene6165</name>
</gene>
<keyword evidence="3" id="KW-1185">Reference proteome</keyword>
<keyword evidence="1" id="KW-0732">Signal</keyword>
<comment type="caution">
    <text evidence="2">The sequence shown here is derived from an EMBL/GenBank/DDBJ whole genome shotgun (WGS) entry which is preliminary data.</text>
</comment>
<dbReference type="EMBL" id="RRYP01031415">
    <property type="protein sequence ID" value="TNV70963.1"/>
    <property type="molecule type" value="Genomic_DNA"/>
</dbReference>